<name>A0A3B5R6V9_XIPMA</name>
<keyword evidence="2" id="KW-1003">Cell membrane</keyword>
<sequence length="159" mass="17187">LLCKVTEKEQTVSMRGETIHRNSTPVLDSSSHIYSGPDDNSTEPHESLTESSTITFVEGYTLEESVEDHSLQGAGTTYLKEFVLIDDDEDGDMSLREKTVTDFSIRDGNAADLVCGRLLSTSTGSLSESKDESSVRGPPPPEEAEAVHKDGPCCSCTVL</sequence>
<keyword evidence="5" id="KW-0472">Membrane</keyword>
<evidence type="ECO:0000313" key="8">
    <source>
        <dbReference type="Ensembl" id="ENSXMAP00000037886.1"/>
    </source>
</evidence>
<keyword evidence="3" id="KW-0597">Phosphoprotein</keyword>
<dbReference type="PANTHER" id="PTHR10498:SF10">
    <property type="entry name" value="PALM2 AND AKAP2 FUSION-RELATED"/>
    <property type="match status" value="1"/>
</dbReference>
<accession>A0A3B5R6V9</accession>
<dbReference type="InParanoid" id="A0A3B5R6V9"/>
<dbReference type="GeneTree" id="ENSGT00940000175330"/>
<protein>
    <submittedName>
        <fullName evidence="8">Uncharacterized protein</fullName>
    </submittedName>
</protein>
<dbReference type="GO" id="GO:0005886">
    <property type="term" value="C:plasma membrane"/>
    <property type="evidence" value="ECO:0007669"/>
    <property type="project" value="UniProtKB-SubCell"/>
</dbReference>
<evidence type="ECO:0000256" key="5">
    <source>
        <dbReference type="ARBA" id="ARBA00023136"/>
    </source>
</evidence>
<keyword evidence="9" id="KW-1185">Reference proteome</keyword>
<dbReference type="PANTHER" id="PTHR10498">
    <property type="entry name" value="PARALEMMIN-RELATED"/>
    <property type="match status" value="1"/>
</dbReference>
<dbReference type="Proteomes" id="UP000002852">
    <property type="component" value="Unassembled WGS sequence"/>
</dbReference>
<feature type="region of interest" description="Disordered" evidence="7">
    <location>
        <begin position="123"/>
        <end position="149"/>
    </location>
</feature>
<evidence type="ECO:0000256" key="4">
    <source>
        <dbReference type="ARBA" id="ARBA00023054"/>
    </source>
</evidence>
<reference evidence="9" key="2">
    <citation type="journal article" date="2013" name="Nat. Genet.">
        <title>The genome of the platyfish, Xiphophorus maculatus, provides insights into evolutionary adaptation and several complex traits.</title>
        <authorList>
            <person name="Schartl M."/>
            <person name="Walter R.B."/>
            <person name="Shen Y."/>
            <person name="Garcia T."/>
            <person name="Catchen J."/>
            <person name="Amores A."/>
            <person name="Braasch I."/>
            <person name="Chalopin D."/>
            <person name="Volff J.N."/>
            <person name="Lesch K.P."/>
            <person name="Bisazza A."/>
            <person name="Minx P."/>
            <person name="Hillier L."/>
            <person name="Wilson R.K."/>
            <person name="Fuerstenberg S."/>
            <person name="Boore J."/>
            <person name="Searle S."/>
            <person name="Postlethwait J.H."/>
            <person name="Warren W.C."/>
        </authorList>
    </citation>
    <scope>NUCLEOTIDE SEQUENCE [LARGE SCALE GENOMIC DNA]</scope>
    <source>
        <strain evidence="9">JP 163 A</strain>
    </source>
</reference>
<evidence type="ECO:0000256" key="3">
    <source>
        <dbReference type="ARBA" id="ARBA00022553"/>
    </source>
</evidence>
<dbReference type="Ensembl" id="ENSXMAT00000030709.1">
    <property type="protein sequence ID" value="ENSXMAP00000037886.1"/>
    <property type="gene ID" value="ENSXMAG00000029308.1"/>
</dbReference>
<evidence type="ECO:0000313" key="9">
    <source>
        <dbReference type="Proteomes" id="UP000002852"/>
    </source>
</evidence>
<evidence type="ECO:0000256" key="7">
    <source>
        <dbReference type="SAM" id="MobiDB-lite"/>
    </source>
</evidence>
<keyword evidence="4" id="KW-0175">Coiled coil</keyword>
<dbReference type="AlphaFoldDB" id="A0A3B5R6V9"/>
<dbReference type="OMA" id="TEPHESL"/>
<reference evidence="9" key="1">
    <citation type="submission" date="2012-01" db="EMBL/GenBank/DDBJ databases">
        <authorList>
            <person name="Walter R."/>
            <person name="Schartl M."/>
            <person name="Warren W."/>
        </authorList>
    </citation>
    <scope>NUCLEOTIDE SEQUENCE [LARGE SCALE GENOMIC DNA]</scope>
    <source>
        <strain evidence="9">JP 163 A</strain>
    </source>
</reference>
<reference evidence="8" key="4">
    <citation type="submission" date="2025-09" db="UniProtKB">
        <authorList>
            <consortium name="Ensembl"/>
        </authorList>
    </citation>
    <scope>IDENTIFICATION</scope>
    <source>
        <strain evidence="8">JP 163 A</strain>
    </source>
</reference>
<evidence type="ECO:0000256" key="1">
    <source>
        <dbReference type="ARBA" id="ARBA00004342"/>
    </source>
</evidence>
<feature type="region of interest" description="Disordered" evidence="7">
    <location>
        <begin position="20"/>
        <end position="50"/>
    </location>
</feature>
<feature type="compositionally biased region" description="Polar residues" evidence="7">
    <location>
        <begin position="21"/>
        <end position="33"/>
    </location>
</feature>
<reference evidence="8" key="3">
    <citation type="submission" date="2025-08" db="UniProtKB">
        <authorList>
            <consortium name="Ensembl"/>
        </authorList>
    </citation>
    <scope>IDENTIFICATION</scope>
    <source>
        <strain evidence="8">JP 163 A</strain>
    </source>
</reference>
<comment type="subcellular location">
    <subcellularLocation>
        <location evidence="1">Cell membrane</location>
        <topology evidence="1">Lipid-anchor</topology>
        <orientation evidence="1">Cytoplasmic side</orientation>
    </subcellularLocation>
</comment>
<evidence type="ECO:0000256" key="6">
    <source>
        <dbReference type="ARBA" id="ARBA00023288"/>
    </source>
</evidence>
<evidence type="ECO:0000256" key="2">
    <source>
        <dbReference type="ARBA" id="ARBA00022475"/>
    </source>
</evidence>
<proteinExistence type="predicted"/>
<keyword evidence="6" id="KW-0449">Lipoprotein</keyword>
<organism evidence="8 9">
    <name type="scientific">Xiphophorus maculatus</name>
    <name type="common">Southern platyfish</name>
    <name type="synonym">Platypoecilus maculatus</name>
    <dbReference type="NCBI Taxonomy" id="8083"/>
    <lineage>
        <taxon>Eukaryota</taxon>
        <taxon>Metazoa</taxon>
        <taxon>Chordata</taxon>
        <taxon>Craniata</taxon>
        <taxon>Vertebrata</taxon>
        <taxon>Euteleostomi</taxon>
        <taxon>Actinopterygii</taxon>
        <taxon>Neopterygii</taxon>
        <taxon>Teleostei</taxon>
        <taxon>Neoteleostei</taxon>
        <taxon>Acanthomorphata</taxon>
        <taxon>Ovalentaria</taxon>
        <taxon>Atherinomorphae</taxon>
        <taxon>Cyprinodontiformes</taxon>
        <taxon>Poeciliidae</taxon>
        <taxon>Poeciliinae</taxon>
        <taxon>Xiphophorus</taxon>
    </lineage>
</organism>